<reference evidence="7 8" key="1">
    <citation type="journal article" date="2018" name="Front. Plant Sci.">
        <title>Red Clover (Trifolium pratense) and Zigzag Clover (T. medium) - A Picture of Genomic Similarities and Differences.</title>
        <authorList>
            <person name="Dluhosova J."/>
            <person name="Istvanek J."/>
            <person name="Nedelnik J."/>
            <person name="Repkova J."/>
        </authorList>
    </citation>
    <scope>NUCLEOTIDE SEQUENCE [LARGE SCALE GENOMIC DNA]</scope>
    <source>
        <strain evidence="8">cv. 10/8</strain>
        <tissue evidence="7">Leaf</tissue>
    </source>
</reference>
<evidence type="ECO:0000256" key="3">
    <source>
        <dbReference type="ARBA" id="ARBA00022771"/>
    </source>
</evidence>
<dbReference type="InterPro" id="IPR032881">
    <property type="entry name" value="Oberon-like_PHD"/>
</dbReference>
<evidence type="ECO:0000313" key="8">
    <source>
        <dbReference type="Proteomes" id="UP000265520"/>
    </source>
</evidence>
<dbReference type="GO" id="GO:0008270">
    <property type="term" value="F:zinc ion binding"/>
    <property type="evidence" value="ECO:0007669"/>
    <property type="project" value="UniProtKB-KW"/>
</dbReference>
<dbReference type="PANTHER" id="PTHR33345">
    <property type="entry name" value="ADAPTER PROTEIN, PUTATIVE-RELATED"/>
    <property type="match status" value="1"/>
</dbReference>
<evidence type="ECO:0000256" key="1">
    <source>
        <dbReference type="ARBA" id="ARBA00004123"/>
    </source>
</evidence>
<name>A0A392R2X4_9FABA</name>
<protein>
    <submittedName>
        <fullName evidence="7">OBERON 1-like protein</fullName>
    </submittedName>
</protein>
<dbReference type="GO" id="GO:0005634">
    <property type="term" value="C:nucleus"/>
    <property type="evidence" value="ECO:0007669"/>
    <property type="project" value="UniProtKB-SubCell"/>
</dbReference>
<dbReference type="PANTHER" id="PTHR33345:SF6">
    <property type="entry name" value="OS03G0747200 PROTEIN"/>
    <property type="match status" value="1"/>
</dbReference>
<feature type="domain" description="Oberon-like PHD finger" evidence="6">
    <location>
        <begin position="9"/>
        <end position="65"/>
    </location>
</feature>
<comment type="caution">
    <text evidence="7">The sequence shown here is derived from an EMBL/GenBank/DDBJ whole genome shotgun (WGS) entry which is preliminary data.</text>
</comment>
<feature type="non-terminal residue" evidence="7">
    <location>
        <position position="1"/>
    </location>
</feature>
<dbReference type="AlphaFoldDB" id="A0A392R2X4"/>
<evidence type="ECO:0000256" key="2">
    <source>
        <dbReference type="ARBA" id="ARBA00022723"/>
    </source>
</evidence>
<evidence type="ECO:0000256" key="4">
    <source>
        <dbReference type="ARBA" id="ARBA00022833"/>
    </source>
</evidence>
<comment type="subcellular location">
    <subcellularLocation>
        <location evidence="1">Nucleus</location>
    </subcellularLocation>
</comment>
<keyword evidence="4" id="KW-0862">Zinc</keyword>
<accession>A0A392R2X4</accession>
<dbReference type="Proteomes" id="UP000265520">
    <property type="component" value="Unassembled WGS sequence"/>
</dbReference>
<dbReference type="EMBL" id="LXQA010179652">
    <property type="protein sequence ID" value="MCI30442.1"/>
    <property type="molecule type" value="Genomic_DNA"/>
</dbReference>
<keyword evidence="5" id="KW-0539">Nucleus</keyword>
<keyword evidence="3" id="KW-0863">Zinc-finger</keyword>
<keyword evidence="8" id="KW-1185">Reference proteome</keyword>
<organism evidence="7 8">
    <name type="scientific">Trifolium medium</name>
    <dbReference type="NCBI Taxonomy" id="97028"/>
    <lineage>
        <taxon>Eukaryota</taxon>
        <taxon>Viridiplantae</taxon>
        <taxon>Streptophyta</taxon>
        <taxon>Embryophyta</taxon>
        <taxon>Tracheophyta</taxon>
        <taxon>Spermatophyta</taxon>
        <taxon>Magnoliopsida</taxon>
        <taxon>eudicotyledons</taxon>
        <taxon>Gunneridae</taxon>
        <taxon>Pentapetalae</taxon>
        <taxon>rosids</taxon>
        <taxon>fabids</taxon>
        <taxon>Fabales</taxon>
        <taxon>Fabaceae</taxon>
        <taxon>Papilionoideae</taxon>
        <taxon>50 kb inversion clade</taxon>
        <taxon>NPAAA clade</taxon>
        <taxon>Hologalegina</taxon>
        <taxon>IRL clade</taxon>
        <taxon>Trifolieae</taxon>
        <taxon>Trifolium</taxon>
    </lineage>
</organism>
<keyword evidence="2" id="KW-0479">Metal-binding</keyword>
<sequence>CDIDGCKAGNHKCSSLILEKESPPVMPCDFCCAEPKFCRECCCILCYKAVDSTHGGCSYIMCKDWMLSIFAGAVMGGLN</sequence>
<proteinExistence type="predicted"/>
<evidence type="ECO:0000313" key="7">
    <source>
        <dbReference type="EMBL" id="MCI30442.1"/>
    </source>
</evidence>
<evidence type="ECO:0000259" key="6">
    <source>
        <dbReference type="Pfam" id="PF07227"/>
    </source>
</evidence>
<evidence type="ECO:0000256" key="5">
    <source>
        <dbReference type="ARBA" id="ARBA00023242"/>
    </source>
</evidence>
<dbReference type="Pfam" id="PF07227">
    <property type="entry name" value="PHD_Oberon"/>
    <property type="match status" value="1"/>
</dbReference>